<dbReference type="Pfam" id="PF01269">
    <property type="entry name" value="Fibrillarin"/>
    <property type="match status" value="1"/>
</dbReference>
<reference evidence="10 11" key="1">
    <citation type="submission" date="2023-02" db="EMBL/GenBank/DDBJ databases">
        <title>Encephalitozoon hellem ATCC 50451 complete genome.</title>
        <authorList>
            <person name="Mascarenhas dos Santos A.C."/>
            <person name="Julian A.T."/>
            <person name="Pombert J.-F."/>
        </authorList>
    </citation>
    <scope>NUCLEOTIDE SEQUENCE [LARGE SCALE GENOMIC DNA]</scope>
    <source>
        <strain evidence="10 11">ATCC 50451</strain>
    </source>
</reference>
<dbReference type="InterPro" id="IPR029063">
    <property type="entry name" value="SAM-dependent_MTases_sf"/>
</dbReference>
<sequence>MRTAVINKVMFLGASMVAEFYSAIFCPLKEGMKRIDKKPNRGKFQKGGRPPRGGKNEGRGRMNNKKKGSVKAGLDKKILVEPHKRFPGVYVGRGKEDLLLTKSLAPGTSVYGERRVSVDVEGEKVEYRVWNVYRSKLAAGIVCGVENIHIGPGSKVLYLGASSGTTVSHVSDIVGKDGMVYAVEVSERSGRDLINMSMKRPNIVPIIEDARHPSRYRMLVPIVDCIFSDVSQPDQTRIVALNAQYFLKEGGGVDVSIKANCVNSSIPAETVFADEVNILRKSNIKPREQVTLEPFEKDHALIVGKFVLAKSGEKK</sequence>
<dbReference type="Gene3D" id="3.40.50.150">
    <property type="entry name" value="Vaccinia Virus protein VP39"/>
    <property type="match status" value="1"/>
</dbReference>
<dbReference type="PRINTS" id="PR00052">
    <property type="entry name" value="FIBRILLARIN"/>
</dbReference>
<keyword evidence="4" id="KW-0489">Methyltransferase</keyword>
<organism evidence="10 11">
    <name type="scientific">Encephalitozoon hellem</name>
    <name type="common">Microsporidian parasite</name>
    <dbReference type="NCBI Taxonomy" id="27973"/>
    <lineage>
        <taxon>Eukaryota</taxon>
        <taxon>Fungi</taxon>
        <taxon>Fungi incertae sedis</taxon>
        <taxon>Microsporidia</taxon>
        <taxon>Unikaryonidae</taxon>
        <taxon>Encephalitozoon</taxon>
    </lineage>
</organism>
<keyword evidence="11" id="KW-1185">Reference proteome</keyword>
<dbReference type="InterPro" id="IPR000692">
    <property type="entry name" value="Fibrillarin"/>
</dbReference>
<evidence type="ECO:0000256" key="8">
    <source>
        <dbReference type="ARBA" id="ARBA00047568"/>
    </source>
</evidence>
<evidence type="ECO:0000256" key="7">
    <source>
        <dbReference type="ARBA" id="ARBA00032245"/>
    </source>
</evidence>
<dbReference type="Proteomes" id="UP001217963">
    <property type="component" value="Chromosome X"/>
</dbReference>
<evidence type="ECO:0000313" key="11">
    <source>
        <dbReference type="Proteomes" id="UP001217963"/>
    </source>
</evidence>
<keyword evidence="5" id="KW-0808">Transferase</keyword>
<proteinExistence type="inferred from homology"/>
<dbReference type="HAMAP" id="MF_00351">
    <property type="entry name" value="RNA_methyltransf_FlpA"/>
    <property type="match status" value="1"/>
</dbReference>
<keyword evidence="6" id="KW-0694">RNA-binding</keyword>
<accession>A0ABY8CQH7</accession>
<dbReference type="PIRSF" id="PIRSF006540">
    <property type="entry name" value="Nop17p"/>
    <property type="match status" value="1"/>
</dbReference>
<comment type="similarity">
    <text evidence="1">Belongs to the methyltransferase superfamily. Fibrillarin family.</text>
</comment>
<evidence type="ECO:0000256" key="1">
    <source>
        <dbReference type="ARBA" id="ARBA00010632"/>
    </source>
</evidence>
<feature type="region of interest" description="Disordered" evidence="9">
    <location>
        <begin position="36"/>
        <end position="71"/>
    </location>
</feature>
<dbReference type="Gene3D" id="3.30.200.20">
    <property type="entry name" value="Phosphorylase Kinase, domain 1"/>
    <property type="match status" value="1"/>
</dbReference>
<protein>
    <recommendedName>
        <fullName evidence="2">rRNA 2'-O-methyltransferase fibrillarin</fullName>
    </recommendedName>
    <alternativeName>
        <fullName evidence="7">Histone-glutamine methyltransferase</fullName>
    </alternativeName>
</protein>
<gene>
    <name evidence="10" type="ORF">PFJ87_10g01000</name>
</gene>
<dbReference type="InterPro" id="IPR020813">
    <property type="entry name" value="Fibrillarin_CS"/>
</dbReference>
<evidence type="ECO:0000256" key="6">
    <source>
        <dbReference type="ARBA" id="ARBA00022884"/>
    </source>
</evidence>
<dbReference type="SMART" id="SM01206">
    <property type="entry name" value="Fibrillarin"/>
    <property type="match status" value="1"/>
</dbReference>
<name>A0ABY8CQH7_ENCHE</name>
<dbReference type="SUPFAM" id="SSF53335">
    <property type="entry name" value="S-adenosyl-L-methionine-dependent methyltransferases"/>
    <property type="match status" value="1"/>
</dbReference>
<dbReference type="PROSITE" id="PS00566">
    <property type="entry name" value="FIBRILLARIN"/>
    <property type="match status" value="1"/>
</dbReference>
<evidence type="ECO:0000256" key="3">
    <source>
        <dbReference type="ARBA" id="ARBA00022552"/>
    </source>
</evidence>
<keyword evidence="3" id="KW-0698">rRNA processing</keyword>
<evidence type="ECO:0000256" key="5">
    <source>
        <dbReference type="ARBA" id="ARBA00022679"/>
    </source>
</evidence>
<evidence type="ECO:0000256" key="2">
    <source>
        <dbReference type="ARBA" id="ARBA00015190"/>
    </source>
</evidence>
<dbReference type="PANTHER" id="PTHR10335">
    <property type="entry name" value="RRNA 2-O-METHYLTRANSFERASE FIBRILLARIN"/>
    <property type="match status" value="1"/>
</dbReference>
<evidence type="ECO:0000256" key="9">
    <source>
        <dbReference type="SAM" id="MobiDB-lite"/>
    </source>
</evidence>
<dbReference type="PANTHER" id="PTHR10335:SF17">
    <property type="entry name" value="FIBRILLARIN"/>
    <property type="match status" value="1"/>
</dbReference>
<evidence type="ECO:0000313" key="10">
    <source>
        <dbReference type="EMBL" id="WEL39652.1"/>
    </source>
</evidence>
<dbReference type="NCBIfam" id="NF003276">
    <property type="entry name" value="PRK04266.1-2"/>
    <property type="match status" value="1"/>
</dbReference>
<evidence type="ECO:0000256" key="4">
    <source>
        <dbReference type="ARBA" id="ARBA00022603"/>
    </source>
</evidence>
<dbReference type="EMBL" id="CP119071">
    <property type="protein sequence ID" value="WEL39652.1"/>
    <property type="molecule type" value="Genomic_DNA"/>
</dbReference>
<comment type="catalytic activity">
    <reaction evidence="8">
        <text>L-glutaminyl-[histone H2A] + S-adenosyl-L-methionine = N(5)-methyl-L-glutaminyl-[histone H2A] + S-adenosyl-L-homocysteine + H(+)</text>
        <dbReference type="Rhea" id="RHEA:50904"/>
        <dbReference type="Rhea" id="RHEA-COMP:12837"/>
        <dbReference type="Rhea" id="RHEA-COMP:12839"/>
        <dbReference type="ChEBI" id="CHEBI:15378"/>
        <dbReference type="ChEBI" id="CHEBI:30011"/>
        <dbReference type="ChEBI" id="CHEBI:57856"/>
        <dbReference type="ChEBI" id="CHEBI:59789"/>
        <dbReference type="ChEBI" id="CHEBI:61891"/>
    </reaction>
</comment>